<dbReference type="PANTHER" id="PTHR33204:SF39">
    <property type="entry name" value="TRANSCRIPTIONAL REGULATORY PROTEIN"/>
    <property type="match status" value="1"/>
</dbReference>
<proteinExistence type="predicted"/>
<protein>
    <submittedName>
        <fullName evidence="5">HxlR family transcriptional regulator</fullName>
    </submittedName>
</protein>
<organism evidence="5 6">
    <name type="scientific">Breoghania corrubedonensis</name>
    <dbReference type="NCBI Taxonomy" id="665038"/>
    <lineage>
        <taxon>Bacteria</taxon>
        <taxon>Pseudomonadati</taxon>
        <taxon>Pseudomonadota</taxon>
        <taxon>Alphaproteobacteria</taxon>
        <taxon>Hyphomicrobiales</taxon>
        <taxon>Stappiaceae</taxon>
        <taxon>Breoghania</taxon>
    </lineage>
</organism>
<dbReference type="EMBL" id="QAYG01000003">
    <property type="protein sequence ID" value="PTW60849.1"/>
    <property type="molecule type" value="Genomic_DNA"/>
</dbReference>
<evidence type="ECO:0000313" key="5">
    <source>
        <dbReference type="EMBL" id="PTW60849.1"/>
    </source>
</evidence>
<gene>
    <name evidence="5" type="ORF">C8N35_10328</name>
</gene>
<keyword evidence="2" id="KW-0238">DNA-binding</keyword>
<dbReference type="InterPro" id="IPR036388">
    <property type="entry name" value="WH-like_DNA-bd_sf"/>
</dbReference>
<evidence type="ECO:0000256" key="1">
    <source>
        <dbReference type="ARBA" id="ARBA00023015"/>
    </source>
</evidence>
<dbReference type="Pfam" id="PF01638">
    <property type="entry name" value="HxlR"/>
    <property type="match status" value="1"/>
</dbReference>
<evidence type="ECO:0000256" key="3">
    <source>
        <dbReference type="ARBA" id="ARBA00023163"/>
    </source>
</evidence>
<feature type="domain" description="HTH hxlR-type" evidence="4">
    <location>
        <begin position="41"/>
        <end position="139"/>
    </location>
</feature>
<evidence type="ECO:0000256" key="2">
    <source>
        <dbReference type="ARBA" id="ARBA00023125"/>
    </source>
</evidence>
<sequence length="151" mass="16936">MSENIETGSVEALAGLLTIWETAAAASEDGDPRSNQGFHNCPIRNVLDRLGDKWSTLILLRLSREPCRFSALHRQVPDISKRMLTLTLRNLERDGMVSRTVFPTKPPSVEYALTPLGRSVLGPLGALVLWADERFAEIRENRSRYDMEEVG</sequence>
<dbReference type="AlphaFoldDB" id="A0A2T5VAS3"/>
<reference evidence="5 6" key="1">
    <citation type="submission" date="2018-04" db="EMBL/GenBank/DDBJ databases">
        <title>Genomic Encyclopedia of Archaeal and Bacterial Type Strains, Phase II (KMG-II): from individual species to whole genera.</title>
        <authorList>
            <person name="Goeker M."/>
        </authorList>
    </citation>
    <scope>NUCLEOTIDE SEQUENCE [LARGE SCALE GENOMIC DNA]</scope>
    <source>
        <strain evidence="5 6">DSM 23382</strain>
    </source>
</reference>
<keyword evidence="1" id="KW-0805">Transcription regulation</keyword>
<accession>A0A2T5VAS3</accession>
<dbReference type="InterPro" id="IPR002577">
    <property type="entry name" value="HTH_HxlR"/>
</dbReference>
<dbReference type="Gene3D" id="1.10.10.10">
    <property type="entry name" value="Winged helix-like DNA-binding domain superfamily/Winged helix DNA-binding domain"/>
    <property type="match status" value="1"/>
</dbReference>
<dbReference type="Proteomes" id="UP000244081">
    <property type="component" value="Unassembled WGS sequence"/>
</dbReference>
<dbReference type="GO" id="GO:0003677">
    <property type="term" value="F:DNA binding"/>
    <property type="evidence" value="ECO:0007669"/>
    <property type="project" value="UniProtKB-KW"/>
</dbReference>
<dbReference type="SUPFAM" id="SSF46785">
    <property type="entry name" value="Winged helix' DNA-binding domain"/>
    <property type="match status" value="1"/>
</dbReference>
<keyword evidence="3" id="KW-0804">Transcription</keyword>
<evidence type="ECO:0000313" key="6">
    <source>
        <dbReference type="Proteomes" id="UP000244081"/>
    </source>
</evidence>
<name>A0A2T5VAS3_9HYPH</name>
<comment type="caution">
    <text evidence="5">The sequence shown here is derived from an EMBL/GenBank/DDBJ whole genome shotgun (WGS) entry which is preliminary data.</text>
</comment>
<dbReference type="PROSITE" id="PS51118">
    <property type="entry name" value="HTH_HXLR"/>
    <property type="match status" value="1"/>
</dbReference>
<dbReference type="PANTHER" id="PTHR33204">
    <property type="entry name" value="TRANSCRIPTIONAL REGULATOR, MARR FAMILY"/>
    <property type="match status" value="1"/>
</dbReference>
<evidence type="ECO:0000259" key="4">
    <source>
        <dbReference type="PROSITE" id="PS51118"/>
    </source>
</evidence>
<dbReference type="OrthoDB" id="9800350at2"/>
<keyword evidence="6" id="KW-1185">Reference proteome</keyword>
<dbReference type="InterPro" id="IPR036390">
    <property type="entry name" value="WH_DNA-bd_sf"/>
</dbReference>
<dbReference type="RefSeq" id="WP_107989688.1">
    <property type="nucleotide sequence ID" value="NZ_QAYG01000003.1"/>
</dbReference>